<proteinExistence type="predicted"/>
<organism evidence="2 3">
    <name type="scientific">Levilactobacillus brevis</name>
    <name type="common">Lactobacillus brevis</name>
    <dbReference type="NCBI Taxonomy" id="1580"/>
    <lineage>
        <taxon>Bacteria</taxon>
        <taxon>Bacillati</taxon>
        <taxon>Bacillota</taxon>
        <taxon>Bacilli</taxon>
        <taxon>Lactobacillales</taxon>
        <taxon>Lactobacillaceae</taxon>
        <taxon>Levilactobacillus</taxon>
    </lineage>
</organism>
<evidence type="ECO:0008006" key="4">
    <source>
        <dbReference type="Google" id="ProtNLM"/>
    </source>
</evidence>
<dbReference type="RefSeq" id="WP_075168790.1">
    <property type="nucleotide sequence ID" value="NZ_CP031198.1"/>
</dbReference>
<evidence type="ECO:0000256" key="1">
    <source>
        <dbReference type="SAM" id="MobiDB-lite"/>
    </source>
</evidence>
<evidence type="ECO:0000313" key="2">
    <source>
        <dbReference type="EMBL" id="QCZ52932.1"/>
    </source>
</evidence>
<name>A0A5B7XYQ3_LEVBR</name>
<feature type="region of interest" description="Disordered" evidence="1">
    <location>
        <begin position="155"/>
        <end position="188"/>
    </location>
</feature>
<sequence length="294" mass="32542">MNKIAMYFICTVSIGALTGCGTNNSKQVSKKVATTKIDLLGNFKSESNGVYNLKGKTNPGAKVWYRYKVGSKTFKNSLLANKSGKFQIRVVNTSADQDTTNVEVDVKAKGLKQNYDVASIENHSSEFVSKRSKRYKLTSSDKAYLASSRVKASYDKKRNAAKQSSEEERIEKQIDNDSKKSNSTKSSYKSRYKSVSLDDFIGNPERYEGKNIKTSGTVSYIQRESDNNTMDYVVLNNSDDSAATVTEIEVEDMHDNHITEGDNITVEGGGLTQTVKLHGKTLKSDIIVDSVIVN</sequence>
<accession>A0A5B7XYQ3</accession>
<feature type="compositionally biased region" description="Basic and acidic residues" evidence="1">
    <location>
        <begin position="155"/>
        <end position="180"/>
    </location>
</feature>
<dbReference type="AlphaFoldDB" id="A0A5B7XYQ3"/>
<dbReference type="Proteomes" id="UP000307074">
    <property type="component" value="Chromosome"/>
</dbReference>
<protein>
    <recommendedName>
        <fullName evidence="4">Lipoprotein</fullName>
    </recommendedName>
</protein>
<reference evidence="2 3" key="1">
    <citation type="submission" date="2018-07" db="EMBL/GenBank/DDBJ databases">
        <authorList>
            <person name="Feyereisen M."/>
        </authorList>
    </citation>
    <scope>NUCLEOTIDE SEQUENCE [LARGE SCALE GENOMIC DNA]</scope>
    <source>
        <strain evidence="2 3">UCCLBBS449</strain>
    </source>
</reference>
<dbReference type="PROSITE" id="PS51257">
    <property type="entry name" value="PROKAR_LIPOPROTEIN"/>
    <property type="match status" value="1"/>
</dbReference>
<evidence type="ECO:0000313" key="3">
    <source>
        <dbReference type="Proteomes" id="UP000307074"/>
    </source>
</evidence>
<gene>
    <name evidence="2" type="ORF">UCCLBBS449_0971</name>
</gene>
<dbReference type="EMBL" id="CP031198">
    <property type="protein sequence ID" value="QCZ52932.1"/>
    <property type="molecule type" value="Genomic_DNA"/>
</dbReference>